<dbReference type="AlphaFoldDB" id="A0A1X7J4I6"/>
<feature type="domain" description="TnsA endonuclease N-terminal" evidence="2">
    <location>
        <begin position="81"/>
        <end position="170"/>
    </location>
</feature>
<dbReference type="GO" id="GO:0004519">
    <property type="term" value="F:endonuclease activity"/>
    <property type="evidence" value="ECO:0007669"/>
    <property type="project" value="UniProtKB-KW"/>
</dbReference>
<dbReference type="GO" id="GO:0003676">
    <property type="term" value="F:nucleic acid binding"/>
    <property type="evidence" value="ECO:0007669"/>
    <property type="project" value="InterPro"/>
</dbReference>
<evidence type="ECO:0000313" key="3">
    <source>
        <dbReference type="EMBL" id="SMG22249.1"/>
    </source>
</evidence>
<evidence type="ECO:0000259" key="2">
    <source>
        <dbReference type="Pfam" id="PF08722"/>
    </source>
</evidence>
<name>A0A1X7J4I6_9BACT</name>
<dbReference type="CDD" id="cd22362">
    <property type="entry name" value="TnsA_endonuclease-like"/>
    <property type="match status" value="1"/>
</dbReference>
<keyword evidence="3" id="KW-0540">Nuclease</keyword>
<dbReference type="InterPro" id="IPR011856">
    <property type="entry name" value="tRNA_endonuc-like_dom_sf"/>
</dbReference>
<dbReference type="Pfam" id="PF08722">
    <property type="entry name" value="Tn7_TnsA-like_N"/>
    <property type="match status" value="1"/>
</dbReference>
<dbReference type="STRING" id="1028.SAMN05661096_01275"/>
<dbReference type="Pfam" id="PF08721">
    <property type="entry name" value="Tn7_Tnp_TnsA_C"/>
    <property type="match status" value="1"/>
</dbReference>
<dbReference type="InterPro" id="IPR036388">
    <property type="entry name" value="WH-like_DNA-bd_sf"/>
</dbReference>
<dbReference type="RefSeq" id="WP_085516239.1">
    <property type="nucleotide sequence ID" value="NZ_FXAW01000002.1"/>
</dbReference>
<gene>
    <name evidence="3" type="ORF">SAMN05661096_01275</name>
</gene>
<accession>A0A1X7J4I6</accession>
<evidence type="ECO:0000259" key="1">
    <source>
        <dbReference type="Pfam" id="PF08721"/>
    </source>
</evidence>
<organism evidence="3 4">
    <name type="scientific">Marivirga sericea</name>
    <dbReference type="NCBI Taxonomy" id="1028"/>
    <lineage>
        <taxon>Bacteria</taxon>
        <taxon>Pseudomonadati</taxon>
        <taxon>Bacteroidota</taxon>
        <taxon>Cytophagia</taxon>
        <taxon>Cytophagales</taxon>
        <taxon>Marivirgaceae</taxon>
        <taxon>Marivirga</taxon>
    </lineage>
</organism>
<dbReference type="OrthoDB" id="5291587at2"/>
<evidence type="ECO:0000313" key="4">
    <source>
        <dbReference type="Proteomes" id="UP000193804"/>
    </source>
</evidence>
<keyword evidence="3" id="KW-0255">Endonuclease</keyword>
<reference evidence="4" key="1">
    <citation type="submission" date="2017-04" db="EMBL/GenBank/DDBJ databases">
        <authorList>
            <person name="Varghese N."/>
            <person name="Submissions S."/>
        </authorList>
    </citation>
    <scope>NUCLEOTIDE SEQUENCE [LARGE SCALE GENOMIC DNA]</scope>
    <source>
        <strain evidence="4">DSM 4125</strain>
    </source>
</reference>
<dbReference type="InterPro" id="IPR014832">
    <property type="entry name" value="TnsA_C"/>
</dbReference>
<dbReference type="Gene3D" id="3.40.1350.10">
    <property type="match status" value="1"/>
</dbReference>
<feature type="domain" description="TnsA endonuclease C-terminal" evidence="1">
    <location>
        <begin position="177"/>
        <end position="257"/>
    </location>
</feature>
<dbReference type="InterPro" id="IPR011335">
    <property type="entry name" value="Restrct_endonuc-II-like"/>
</dbReference>
<keyword evidence="4" id="KW-1185">Reference proteome</keyword>
<dbReference type="InterPro" id="IPR014833">
    <property type="entry name" value="TnsA_N"/>
</dbReference>
<dbReference type="Proteomes" id="UP000193804">
    <property type="component" value="Unassembled WGS sequence"/>
</dbReference>
<protein>
    <submittedName>
        <fullName evidence="3">TnsA endonuclease C terminal</fullName>
    </submittedName>
</protein>
<sequence length="286" mass="33070">MGAPKKYKTKIKDGQGVGEGIDYKPWYEATEYVPKTGIYTSPGERNKKLGNNTRKKGITIPRIHHLLSSYEIFLFTVFDLNPNIIDIREQFPLLKLDEVSDIFKYFNIKQIQSDEPHVLTTDFLIRLKDKSELAVTFKPTEFLSKRQMQLFQVEKEYWQRNGVEWKLCTEKELPQSKTYLKNINELHNNLKTFKDESISFYTVNAIYSFVNECSNNLKNHSLLEVAQIIDEDLSIDTGTSITVFKVLIAKGIFQLDLNQNFFSENIHISQIKILKNGALSKSDIAA</sequence>
<dbReference type="EMBL" id="FXAW01000002">
    <property type="protein sequence ID" value="SMG22249.1"/>
    <property type="molecule type" value="Genomic_DNA"/>
</dbReference>
<dbReference type="Gene3D" id="1.10.10.10">
    <property type="entry name" value="Winged helix-like DNA-binding domain superfamily/Winged helix DNA-binding domain"/>
    <property type="match status" value="1"/>
</dbReference>
<keyword evidence="3" id="KW-0378">Hydrolase</keyword>
<dbReference type="SUPFAM" id="SSF52980">
    <property type="entry name" value="Restriction endonuclease-like"/>
    <property type="match status" value="1"/>
</dbReference>
<proteinExistence type="predicted"/>